<reference evidence="4 5" key="1">
    <citation type="submission" date="2023-09" db="EMBL/GenBank/DDBJ databases">
        <title>Nesidiocoris tenuis whole genome shotgun sequence.</title>
        <authorList>
            <person name="Shibata T."/>
            <person name="Shimoda M."/>
            <person name="Kobayashi T."/>
            <person name="Uehara T."/>
        </authorList>
    </citation>
    <scope>NUCLEOTIDE SEQUENCE [LARGE SCALE GENOMIC DNA]</scope>
    <source>
        <strain evidence="4 5">Japan</strain>
    </source>
</reference>
<evidence type="ECO:0000313" key="4">
    <source>
        <dbReference type="EMBL" id="BES94379.1"/>
    </source>
</evidence>
<accession>A0ABN7ASX0</accession>
<keyword evidence="5" id="KW-1185">Reference proteome</keyword>
<comment type="similarity">
    <text evidence="1">Belongs to the TACO1 family.</text>
</comment>
<dbReference type="Pfam" id="PF01709">
    <property type="entry name" value="Transcrip_reg"/>
    <property type="match status" value="1"/>
</dbReference>
<protein>
    <submittedName>
        <fullName evidence="4">DUF28</fullName>
    </submittedName>
</protein>
<dbReference type="InterPro" id="IPR002876">
    <property type="entry name" value="Transcrip_reg_TACO1-like"/>
</dbReference>
<dbReference type="EMBL" id="AP028913">
    <property type="protein sequence ID" value="BES94379.1"/>
    <property type="molecule type" value="Genomic_DNA"/>
</dbReference>
<sequence>MFVPRCLARGLSSFSTHVSVRNAGHSKWANIRHIKGEKDLEKSKLITFTLQRIRTAIQEGGSANPDHNIHLAQIIEVAKKKNVPIATIQSCLKNAQADKSNPKILWFEIRGPRNCFLIAQALCEHPKKSKDMMSSIIRRNGVQWADNVGKSMFEQKGIIVATVPEGSTGDPMEKAVDDAIECGAEEVEPTDQTGELVFFCSLQDMNIVRTKLESKNYKVISAEFEFIPKMTVALNDQETEVMAKLMNKIDEHPDVVKVYTNIE</sequence>
<evidence type="ECO:0000259" key="3">
    <source>
        <dbReference type="Pfam" id="PF20772"/>
    </source>
</evidence>
<organism evidence="4 5">
    <name type="scientific">Nesidiocoris tenuis</name>
    <dbReference type="NCBI Taxonomy" id="355587"/>
    <lineage>
        <taxon>Eukaryota</taxon>
        <taxon>Metazoa</taxon>
        <taxon>Ecdysozoa</taxon>
        <taxon>Arthropoda</taxon>
        <taxon>Hexapoda</taxon>
        <taxon>Insecta</taxon>
        <taxon>Pterygota</taxon>
        <taxon>Neoptera</taxon>
        <taxon>Paraneoptera</taxon>
        <taxon>Hemiptera</taxon>
        <taxon>Heteroptera</taxon>
        <taxon>Panheteroptera</taxon>
        <taxon>Cimicomorpha</taxon>
        <taxon>Miridae</taxon>
        <taxon>Dicyphina</taxon>
        <taxon>Nesidiocoris</taxon>
    </lineage>
</organism>
<dbReference type="Gene3D" id="3.30.70.980">
    <property type="match status" value="2"/>
</dbReference>
<dbReference type="Gene3D" id="1.10.10.200">
    <property type="match status" value="1"/>
</dbReference>
<dbReference type="InterPro" id="IPR049083">
    <property type="entry name" value="TACO1_YebC_N"/>
</dbReference>
<dbReference type="Pfam" id="PF20772">
    <property type="entry name" value="TACO1_YebC_N"/>
    <property type="match status" value="1"/>
</dbReference>
<dbReference type="Proteomes" id="UP001307889">
    <property type="component" value="Chromosome 5"/>
</dbReference>
<evidence type="ECO:0000256" key="1">
    <source>
        <dbReference type="ARBA" id="ARBA00008724"/>
    </source>
</evidence>
<dbReference type="InterPro" id="IPR026564">
    <property type="entry name" value="Transcrip_reg_TACO1-like_dom3"/>
</dbReference>
<evidence type="ECO:0000259" key="2">
    <source>
        <dbReference type="Pfam" id="PF01709"/>
    </source>
</evidence>
<dbReference type="InterPro" id="IPR048300">
    <property type="entry name" value="TACO1_YebC-like_2nd/3rd_dom"/>
</dbReference>
<dbReference type="PANTHER" id="PTHR12532:SF0">
    <property type="entry name" value="TRANSLATIONAL ACTIVATOR OF CYTOCHROME C OXIDASE 1"/>
    <property type="match status" value="1"/>
</dbReference>
<feature type="domain" description="TACO1/YebC-like second and third" evidence="2">
    <location>
        <begin position="106"/>
        <end position="262"/>
    </location>
</feature>
<gene>
    <name evidence="4" type="ORF">NTJ_07189</name>
</gene>
<proteinExistence type="inferred from homology"/>
<dbReference type="InterPro" id="IPR017856">
    <property type="entry name" value="Integrase-like_N"/>
</dbReference>
<dbReference type="PANTHER" id="PTHR12532">
    <property type="entry name" value="TRANSLATIONAL ACTIVATOR OF CYTOCHROME C OXIDASE 1"/>
    <property type="match status" value="1"/>
</dbReference>
<feature type="domain" description="TACO1/YebC-like N-terminal" evidence="3">
    <location>
        <begin position="26"/>
        <end position="96"/>
    </location>
</feature>
<dbReference type="InterPro" id="IPR029072">
    <property type="entry name" value="YebC-like"/>
</dbReference>
<dbReference type="SUPFAM" id="SSF75625">
    <property type="entry name" value="YebC-like"/>
    <property type="match status" value="1"/>
</dbReference>
<name>A0ABN7ASX0_9HEMI</name>
<evidence type="ECO:0000313" key="5">
    <source>
        <dbReference type="Proteomes" id="UP001307889"/>
    </source>
</evidence>